<comment type="caution">
    <text evidence="2">The sequence shown here is derived from an EMBL/GenBank/DDBJ whole genome shotgun (WGS) entry which is preliminary data.</text>
</comment>
<evidence type="ECO:0000313" key="2">
    <source>
        <dbReference type="EMBL" id="KAK5529116.1"/>
    </source>
</evidence>
<dbReference type="AlphaFoldDB" id="A0AAV9PVE3"/>
<reference evidence="2 3" key="1">
    <citation type="submission" date="2023-06" db="EMBL/GenBank/DDBJ databases">
        <title>Black Yeasts Isolated from many extreme environments.</title>
        <authorList>
            <person name="Coleine C."/>
            <person name="Stajich J.E."/>
            <person name="Selbmann L."/>
        </authorList>
    </citation>
    <scope>NUCLEOTIDE SEQUENCE [LARGE SCALE GENOMIC DNA]</scope>
    <source>
        <strain evidence="2 3">CCFEE 5887</strain>
    </source>
</reference>
<gene>
    <name evidence="2" type="ORF">LTR25_009853</name>
</gene>
<protein>
    <submittedName>
        <fullName evidence="2">Uncharacterized protein</fullName>
    </submittedName>
</protein>
<feature type="compositionally biased region" description="Acidic residues" evidence="1">
    <location>
        <begin position="78"/>
        <end position="98"/>
    </location>
</feature>
<feature type="compositionally biased region" description="Polar residues" evidence="1">
    <location>
        <begin position="600"/>
        <end position="611"/>
    </location>
</feature>
<sequence>MSRLYTRNNRGRQTMLGSVPKFPNLKQRQIDTPHPPNTNTNKNKNTRKYGATNKPAPKRKRTVSTSSESSLTDLGTETGDEASDEESEEEEADEEDDLPAVSAPPRSRISNKAGRKFSYFDRDDVSVAPSVDSMFGDYENYYDENDDPALSPEENRKRFETQIFADSDEEIDAYQAVDEISDSDDGMDEGRIAEQELLAMLSEEANSDADLLLNQIDGLSAYGFGDDSDANSIQRYPSSQSDSGIDAAAERHVHFAVDSDPSLFLRMSESPTITRALLPSAQPDRNPSIQMAVQRSLGLIDDLDDSDLTDDCLPEEAHSNIPHAAEPENERSPPAAPPSRKSAKKAAQRRGPPRGIFIDDGNKTSGILDPSGKIILMTNPHLLGEEFARRYGASQTSSPDLGFAEVIDDSDVGDLDTGAAVFGVPGADIMLASLNSAINDPSNPGQAIGPLEAFYPSNPFVFGDYAIDPDDLEENFQPNEDMGEDVIDLHDVIKFDDDTDDSDAPTSPIFMPPGRDLSGFGNTNNSFASFNNNNITAFRRNADPAFAALNNTPSFRDVELFSSPFATPGANRRKRKNHASPYTSSHYKGVTPVQRMWDPSQPQTPEATTPSAGKRRRIMTMT</sequence>
<feature type="compositionally biased region" description="Polar residues" evidence="1">
    <location>
        <begin position="1"/>
        <end position="16"/>
    </location>
</feature>
<keyword evidence="3" id="KW-1185">Reference proteome</keyword>
<evidence type="ECO:0000256" key="1">
    <source>
        <dbReference type="SAM" id="MobiDB-lite"/>
    </source>
</evidence>
<dbReference type="Proteomes" id="UP001345827">
    <property type="component" value="Unassembled WGS sequence"/>
</dbReference>
<organism evidence="2 3">
    <name type="scientific">Vermiconidia calcicola</name>
    <dbReference type="NCBI Taxonomy" id="1690605"/>
    <lineage>
        <taxon>Eukaryota</taxon>
        <taxon>Fungi</taxon>
        <taxon>Dikarya</taxon>
        <taxon>Ascomycota</taxon>
        <taxon>Pezizomycotina</taxon>
        <taxon>Dothideomycetes</taxon>
        <taxon>Dothideomycetidae</taxon>
        <taxon>Mycosphaerellales</taxon>
        <taxon>Extremaceae</taxon>
        <taxon>Vermiconidia</taxon>
    </lineage>
</organism>
<accession>A0AAV9PVE3</accession>
<dbReference type="EMBL" id="JAXLQG010000023">
    <property type="protein sequence ID" value="KAK5529116.1"/>
    <property type="molecule type" value="Genomic_DNA"/>
</dbReference>
<feature type="compositionally biased region" description="Polar residues" evidence="1">
    <location>
        <begin position="63"/>
        <end position="73"/>
    </location>
</feature>
<feature type="region of interest" description="Disordered" evidence="1">
    <location>
        <begin position="565"/>
        <end position="622"/>
    </location>
</feature>
<proteinExistence type="predicted"/>
<evidence type="ECO:0000313" key="3">
    <source>
        <dbReference type="Proteomes" id="UP001345827"/>
    </source>
</evidence>
<feature type="compositionally biased region" description="Basic residues" evidence="1">
    <location>
        <begin position="341"/>
        <end position="352"/>
    </location>
</feature>
<feature type="region of interest" description="Disordered" evidence="1">
    <location>
        <begin position="1"/>
        <end position="122"/>
    </location>
</feature>
<name>A0AAV9PVE3_9PEZI</name>
<feature type="compositionally biased region" description="Basic residues" evidence="1">
    <location>
        <begin position="613"/>
        <end position="622"/>
    </location>
</feature>
<feature type="region of interest" description="Disordered" evidence="1">
    <location>
        <begin position="306"/>
        <end position="364"/>
    </location>
</feature>